<gene>
    <name evidence="1" type="ORF">PKF032_16260</name>
</gene>
<accession>A0ABM8CPG0</accession>
<name>A0ABM8CPG0_9BURK</name>
<keyword evidence="2" id="KW-1185">Reference proteome</keyword>
<proteinExistence type="predicted"/>
<dbReference type="Proteomes" id="UP001211204">
    <property type="component" value="Chromosome"/>
</dbReference>
<evidence type="ECO:0000313" key="1">
    <source>
        <dbReference type="EMBL" id="BDT79738.1"/>
    </source>
</evidence>
<protein>
    <submittedName>
        <fullName evidence="1">Uncharacterized protein</fullName>
    </submittedName>
</protein>
<evidence type="ECO:0000313" key="2">
    <source>
        <dbReference type="Proteomes" id="UP001211204"/>
    </source>
</evidence>
<sequence>MSLGKFGGLWGMLHSKGSDPFTLRIQADRLPCLLYNKDLNAFWAERPISTGLMPY</sequence>
<dbReference type="EMBL" id="AP026974">
    <property type="protein sequence ID" value="BDT79738.1"/>
    <property type="molecule type" value="Genomic_DNA"/>
</dbReference>
<organism evidence="1 2">
    <name type="scientific">Polynucleobacter yangtzensis</name>
    <dbReference type="NCBI Taxonomy" id="1743159"/>
    <lineage>
        <taxon>Bacteria</taxon>
        <taxon>Pseudomonadati</taxon>
        <taxon>Pseudomonadota</taxon>
        <taxon>Betaproteobacteria</taxon>
        <taxon>Burkholderiales</taxon>
        <taxon>Burkholderiaceae</taxon>
        <taxon>Polynucleobacter</taxon>
    </lineage>
</organism>
<reference evidence="1 2" key="1">
    <citation type="submission" date="2022-11" db="EMBL/GenBank/DDBJ databases">
        <title>Complete Genome Sequences of three Polynucleobacter sp. Subcluster PnecC Strains KF022, KF023, and KF032 Isolated from a Shallow Eutrophic Lake in Japan.</title>
        <authorList>
            <person name="Ogata Y."/>
            <person name="Watanabe K."/>
            <person name="Takemine S."/>
            <person name="Shindo C."/>
            <person name="Kurokawa R."/>
            <person name="Suda W."/>
        </authorList>
    </citation>
    <scope>NUCLEOTIDE SEQUENCE [LARGE SCALE GENOMIC DNA]</scope>
    <source>
        <strain evidence="1 2">KF032</strain>
    </source>
</reference>